<evidence type="ECO:0008006" key="3">
    <source>
        <dbReference type="Google" id="ProtNLM"/>
    </source>
</evidence>
<dbReference type="EMBL" id="JAGHKO010000024">
    <property type="protein sequence ID" value="MBO9205249.1"/>
    <property type="molecule type" value="Genomic_DNA"/>
</dbReference>
<sequence>MAGDAINIFAISYHRKPVAGYTSSVNGAIVSKIINGFAATSLISGKGITGSQITGQPGFPTSLGQLIGNQPDQSSKAGINWIILDEQFKWVGGGFDMVGAAVNPDGTFKTHDNSTIPTINIPKNGYIYVYCSNESQYDVFFDNLQVIHSKGPLLEETHYYPFGLTMVGISSKALNFGEPENKKKFNGIEKEDGLVIEIYDAQLRELDPQLGRWWEIDPKVENMENWSPYASNYDNPIRYSDPLGDVGQSCCEGLVNWLSDRWEAEKRGVWLVGKALSNAVDQALENAKDNWNAGNDPIHKFAADPLAAVTGPVGPELNAAENIIGAEVRATASEANAAIVRKLLPDIKWHESYIEYKNNQSIEKKFKENKTFNMIWEITESYFKNSADSEYIIKIAGRSAEFHVINKLLIDAPNTKIEGISLTKTVIAR</sequence>
<gene>
    <name evidence="1" type="ORF">J7I42_33485</name>
</gene>
<keyword evidence="2" id="KW-1185">Reference proteome</keyword>
<dbReference type="RefSeq" id="WP_209144644.1">
    <property type="nucleotide sequence ID" value="NZ_JAGHKO010000024.1"/>
</dbReference>
<accession>A0ABS3Z529</accession>
<protein>
    <recommendedName>
        <fullName evidence="3">RHS repeat-associated core domain-containing protein</fullName>
    </recommendedName>
</protein>
<name>A0ABS3Z529_9BACT</name>
<organism evidence="1 2">
    <name type="scientific">Niastella soli</name>
    <dbReference type="NCBI Taxonomy" id="2821487"/>
    <lineage>
        <taxon>Bacteria</taxon>
        <taxon>Pseudomonadati</taxon>
        <taxon>Bacteroidota</taxon>
        <taxon>Chitinophagia</taxon>
        <taxon>Chitinophagales</taxon>
        <taxon>Chitinophagaceae</taxon>
        <taxon>Niastella</taxon>
    </lineage>
</organism>
<comment type="caution">
    <text evidence="1">The sequence shown here is derived from an EMBL/GenBank/DDBJ whole genome shotgun (WGS) entry which is preliminary data.</text>
</comment>
<dbReference type="Gene3D" id="2.180.10.10">
    <property type="entry name" value="RHS repeat-associated core"/>
    <property type="match status" value="1"/>
</dbReference>
<dbReference type="InterPro" id="IPR022385">
    <property type="entry name" value="Rhs_assc_core"/>
</dbReference>
<dbReference type="NCBIfam" id="TIGR03696">
    <property type="entry name" value="Rhs_assc_core"/>
    <property type="match status" value="1"/>
</dbReference>
<evidence type="ECO:0000313" key="2">
    <source>
        <dbReference type="Proteomes" id="UP000677244"/>
    </source>
</evidence>
<evidence type="ECO:0000313" key="1">
    <source>
        <dbReference type="EMBL" id="MBO9205249.1"/>
    </source>
</evidence>
<dbReference type="Proteomes" id="UP000677244">
    <property type="component" value="Unassembled WGS sequence"/>
</dbReference>
<reference evidence="1 2" key="1">
    <citation type="submission" date="2021-03" db="EMBL/GenBank/DDBJ databases">
        <title>Assistant Professor.</title>
        <authorList>
            <person name="Huq M.A."/>
        </authorList>
    </citation>
    <scope>NUCLEOTIDE SEQUENCE [LARGE SCALE GENOMIC DNA]</scope>
    <source>
        <strain evidence="1 2">MAH-29</strain>
    </source>
</reference>
<proteinExistence type="predicted"/>